<dbReference type="Pfam" id="PF25954">
    <property type="entry name" value="Beta-barrel_RND_2"/>
    <property type="match status" value="1"/>
</dbReference>
<accession>A0ABR7U4X3</accession>
<dbReference type="InterPro" id="IPR058792">
    <property type="entry name" value="Beta-barrel_RND_2"/>
</dbReference>
<reference evidence="6 7" key="1">
    <citation type="journal article" date="2020" name="Arch. Microbiol.">
        <title>Bradyrhizobium campsiandrae sp. nov., a nitrogen-fixing bacterial strain isolated from a native leguminous tree from the Amazon adapted to flooded conditions.</title>
        <authorList>
            <person name="Cabral Michel D."/>
            <person name="Martins da Costa E."/>
            <person name="Azarias Guimaraes A."/>
            <person name="Soares de Carvalho T."/>
            <person name="Santos de Castro Caputo P."/>
            <person name="Willems A."/>
            <person name="de Souza Moreira F.M."/>
        </authorList>
    </citation>
    <scope>NUCLEOTIDE SEQUENCE [LARGE SCALE GENOMIC DNA]</scope>
    <source>
        <strain evidence="7">INPA 384B</strain>
    </source>
</reference>
<dbReference type="PANTHER" id="PTHR30469:SF15">
    <property type="entry name" value="HLYD FAMILY OF SECRETION PROTEINS"/>
    <property type="match status" value="1"/>
</dbReference>
<dbReference type="Gene3D" id="2.40.30.170">
    <property type="match status" value="1"/>
</dbReference>
<dbReference type="PANTHER" id="PTHR30469">
    <property type="entry name" value="MULTIDRUG RESISTANCE PROTEIN MDTA"/>
    <property type="match status" value="1"/>
</dbReference>
<feature type="domain" description="Multidrug resistance protein MdtA-like barrel-sandwich hybrid" evidence="4">
    <location>
        <begin position="62"/>
        <end position="196"/>
    </location>
</feature>
<dbReference type="Pfam" id="PF25917">
    <property type="entry name" value="BSH_RND"/>
    <property type="match status" value="1"/>
</dbReference>
<evidence type="ECO:0000313" key="6">
    <source>
        <dbReference type="EMBL" id="MBC9979030.1"/>
    </source>
</evidence>
<dbReference type="EMBL" id="JAATTO010000015">
    <property type="protein sequence ID" value="MBC9979030.1"/>
    <property type="molecule type" value="Genomic_DNA"/>
</dbReference>
<evidence type="ECO:0000256" key="3">
    <source>
        <dbReference type="SAM" id="SignalP"/>
    </source>
</evidence>
<feature type="domain" description="CusB-like beta-barrel" evidence="5">
    <location>
        <begin position="210"/>
        <end position="278"/>
    </location>
</feature>
<keyword evidence="3" id="KW-0732">Signal</keyword>
<feature type="signal peptide" evidence="3">
    <location>
        <begin position="1"/>
        <end position="25"/>
    </location>
</feature>
<dbReference type="PROSITE" id="PS51257">
    <property type="entry name" value="PROKAR_LIPOPROTEIN"/>
    <property type="match status" value="1"/>
</dbReference>
<dbReference type="Proteomes" id="UP000639516">
    <property type="component" value="Unassembled WGS sequence"/>
</dbReference>
<comment type="similarity">
    <text evidence="1">Belongs to the membrane fusion protein (MFP) (TC 8.A.1) family.</text>
</comment>
<comment type="caution">
    <text evidence="6">The sequence shown here is derived from an EMBL/GenBank/DDBJ whole genome shotgun (WGS) entry which is preliminary data.</text>
</comment>
<dbReference type="Gene3D" id="2.40.420.20">
    <property type="match status" value="1"/>
</dbReference>
<protein>
    <submittedName>
        <fullName evidence="6">Efflux RND transporter periplasmic adaptor subunit</fullName>
    </submittedName>
</protein>
<dbReference type="SUPFAM" id="SSF111369">
    <property type="entry name" value="HlyD-like secretion proteins"/>
    <property type="match status" value="1"/>
</dbReference>
<feature type="chain" id="PRO_5047091595" evidence="3">
    <location>
        <begin position="26"/>
        <end position="358"/>
    </location>
</feature>
<evidence type="ECO:0000313" key="7">
    <source>
        <dbReference type="Proteomes" id="UP000639516"/>
    </source>
</evidence>
<evidence type="ECO:0000256" key="2">
    <source>
        <dbReference type="SAM" id="Coils"/>
    </source>
</evidence>
<dbReference type="Gene3D" id="1.10.287.470">
    <property type="entry name" value="Helix hairpin bin"/>
    <property type="match status" value="1"/>
</dbReference>
<sequence>MLNAPRGSTLLALLVLLTACSEKVADEQRAAKPVSSPVTRVELVDIPITYTVPGSVVSDGRVDVSSRVVGFIEQLDVREGNKVSRGDLLVRIDQTDIDEAIRQAQAGVRASQEDLEDAERDVEKYGKLIQTGAVATETLRKAKVRLDIAGATLDKTRSALAAAEAQKGYATITNPVDGVIVSVAKRRGEMATAGSTILTVESHEVLLFKAFVAESSLALIDPKTPVTVRIDTLKDTPFRGRIRGIVPSGDDITRRYEINVILPNDPSLVPGMFGRAQILLGMRKAPAVPRNAVVRRGGLDGVFVLDGKVARFRWLRIGRELDDSVEVLAGLSGGETILAAGNDAVRDGTGIEVVESVR</sequence>
<feature type="coiled-coil region" evidence="2">
    <location>
        <begin position="101"/>
        <end position="128"/>
    </location>
</feature>
<dbReference type="NCBIfam" id="TIGR01730">
    <property type="entry name" value="RND_mfp"/>
    <property type="match status" value="1"/>
</dbReference>
<keyword evidence="7" id="KW-1185">Reference proteome</keyword>
<keyword evidence="2" id="KW-0175">Coiled coil</keyword>
<name>A0ABR7U4X3_9BRAD</name>
<evidence type="ECO:0000256" key="1">
    <source>
        <dbReference type="ARBA" id="ARBA00009477"/>
    </source>
</evidence>
<organism evidence="6 7">
    <name type="scientific">Bradyrhizobium campsiandrae</name>
    <dbReference type="NCBI Taxonomy" id="1729892"/>
    <lineage>
        <taxon>Bacteria</taxon>
        <taxon>Pseudomonadati</taxon>
        <taxon>Pseudomonadota</taxon>
        <taxon>Alphaproteobacteria</taxon>
        <taxon>Hyphomicrobiales</taxon>
        <taxon>Nitrobacteraceae</taxon>
        <taxon>Bradyrhizobium</taxon>
    </lineage>
</organism>
<dbReference type="InterPro" id="IPR058625">
    <property type="entry name" value="MdtA-like_BSH"/>
</dbReference>
<dbReference type="InterPro" id="IPR006143">
    <property type="entry name" value="RND_pump_MFP"/>
</dbReference>
<dbReference type="RefSeq" id="WP_188107497.1">
    <property type="nucleotide sequence ID" value="NZ_JAANIH010000081.1"/>
</dbReference>
<evidence type="ECO:0000259" key="5">
    <source>
        <dbReference type="Pfam" id="PF25954"/>
    </source>
</evidence>
<gene>
    <name evidence="6" type="ORF">HA482_12540</name>
</gene>
<proteinExistence type="inferred from homology"/>
<dbReference type="Gene3D" id="2.40.50.100">
    <property type="match status" value="1"/>
</dbReference>
<evidence type="ECO:0000259" key="4">
    <source>
        <dbReference type="Pfam" id="PF25917"/>
    </source>
</evidence>